<sequence>MAPRVPVVVILGAGLLLTLMLCEDCASSGVTVLPENRELPPSVHHPDGHPLGVHPPGVHHPDGHLLGVHPPGLHHPDGHPLGVQPPGLHHPDGHPLGVHPPRLHHPDGHPLGVHPPGLHHPDVHPRGVHPAGTHRPANAHPGQGSSQDSPTGPQHQGWSKFSDRFDPVAGSRTCAQSEFRCANSRCIQGHWQCDGEADCTDGSDEDPAVCDETCRPDEFTCGNSRCVQSRWVCDHDDDCGDNSDEAHCPEHVCNADQFTCASKTCIQARWRCDGDVDCPDGSDEKGCPSVQGKIPSLCSDREHMCQDRLTCVQRLWLCDGDTDCPDGDDESHEICANVTCRADHFQCKNHECIPGHLQCSGTAECSDGSDEENCRAPPKRCDPKTQFDCGGGMCINQSMVCDQKPDCPAWEDEPKELCNINECATKNGGCSHICVDMPAGFYCDCPSGYHLNANNTCEDVNECEMPGVCSQICINEKGKFKCECVHGYLRDPRDLTRCKAAEGHASLLFTRRHDIRKVSLDHHDITAIVNDTKSATALDFVFRTGMIFWSDVSDKKIYKAPIDEGSQKTVVIKDDITTSDGLAVDWIYNHIYWTDSSKDTIQLANFEGNMRKTVIKGKMEEPRSIAVNPLEGWLYWTDWGSVPKIERAGMDGSHREDIVTHDIKWPNGLTLDLVGRQLYWLDARLHTISSCNFDGTNRRVVLYSDEYLLHPFSITTFEDYLYWTDWEKHAVFRANKFNGSGIEAITAVHTLQNPMVVHVYHPYRQPDGENFCTAVNGHCSHLCLPSPLMNSKSPRISCACPDGLTLLSDGLMCVEATTESRDKTSATPAEETDSLMVTLIVIAVISIILLLAGLIIFIIYRHYMHRNIASMNFDNPVYRKTTEDQFALEKNQYQPTRVFPATIAEEVAFKINSLYPCYGLLHGCRDEQGMNDSLAQEPLTSPGSNDYV</sequence>
<evidence type="ECO:0000256" key="15">
    <source>
        <dbReference type="PROSITE-ProRule" id="PRU00124"/>
    </source>
</evidence>
<dbReference type="KEGG" id="foc:113212605"/>
<dbReference type="InterPro" id="IPR011042">
    <property type="entry name" value="6-blade_b-propeller_TolB-like"/>
</dbReference>
<dbReference type="InterPro" id="IPR000033">
    <property type="entry name" value="LDLR_classB_rpt"/>
</dbReference>
<dbReference type="PRINTS" id="PR00261">
    <property type="entry name" value="LDLRECEPTOR"/>
</dbReference>
<feature type="disulfide bond" evidence="15">
    <location>
        <begin position="181"/>
        <end position="199"/>
    </location>
</feature>
<evidence type="ECO:0000256" key="12">
    <source>
        <dbReference type="ARBA" id="ARBA00023170"/>
    </source>
</evidence>
<feature type="disulfide bond" evidence="15">
    <location>
        <begin position="253"/>
        <end position="265"/>
    </location>
</feature>
<feature type="repeat" description="LDL-receptor class B" evidence="16">
    <location>
        <begin position="632"/>
        <end position="675"/>
    </location>
</feature>
<name>A0A9C6XBY6_FRAOC</name>
<dbReference type="GO" id="GO:0005509">
    <property type="term" value="F:calcium ion binding"/>
    <property type="evidence" value="ECO:0007669"/>
    <property type="project" value="InterPro"/>
</dbReference>
<evidence type="ECO:0000256" key="10">
    <source>
        <dbReference type="ARBA" id="ARBA00023136"/>
    </source>
</evidence>
<evidence type="ECO:0000313" key="21">
    <source>
        <dbReference type="Proteomes" id="UP000504606"/>
    </source>
</evidence>
<feature type="disulfide bond" evidence="15">
    <location>
        <begin position="347"/>
        <end position="365"/>
    </location>
</feature>
<dbReference type="InterPro" id="IPR036055">
    <property type="entry name" value="LDL_receptor-like_sf"/>
</dbReference>
<dbReference type="SUPFAM" id="SSF57424">
    <property type="entry name" value="LDL receptor-like module"/>
    <property type="match status" value="6"/>
</dbReference>
<keyword evidence="10 18" id="KW-0472">Membrane</keyword>
<dbReference type="Gene3D" id="2.10.25.10">
    <property type="entry name" value="Laminin"/>
    <property type="match status" value="3"/>
</dbReference>
<protein>
    <submittedName>
        <fullName evidence="22">Low-density lipoprotein receptor isoform X1</fullName>
    </submittedName>
</protein>
<feature type="disulfide bond" evidence="15">
    <location>
        <begin position="174"/>
        <end position="186"/>
    </location>
</feature>
<evidence type="ECO:0000313" key="22">
    <source>
        <dbReference type="RefSeq" id="XP_052133492.1"/>
    </source>
</evidence>
<feature type="disulfide bond" evidence="15">
    <location>
        <begin position="214"/>
        <end position="226"/>
    </location>
</feature>
<dbReference type="CDD" id="cd00054">
    <property type="entry name" value="EGF_CA"/>
    <property type="match status" value="2"/>
</dbReference>
<dbReference type="InterPro" id="IPR000742">
    <property type="entry name" value="EGF"/>
</dbReference>
<dbReference type="OrthoDB" id="664115at2759"/>
<dbReference type="GO" id="GO:0006898">
    <property type="term" value="P:receptor-mediated endocytosis"/>
    <property type="evidence" value="ECO:0007669"/>
    <property type="project" value="TreeGrafter"/>
</dbReference>
<dbReference type="RefSeq" id="XP_052133492.1">
    <property type="nucleotide sequence ID" value="XM_052277532.1"/>
</dbReference>
<dbReference type="InterPro" id="IPR049883">
    <property type="entry name" value="NOTCH1_EGF-like"/>
</dbReference>
<dbReference type="PANTHER" id="PTHR22722">
    <property type="entry name" value="LOW-DENSITY LIPOPROTEIN RECEPTOR-RELATED PROTEIN 2-RELATED"/>
    <property type="match status" value="1"/>
</dbReference>
<dbReference type="CDD" id="cd00112">
    <property type="entry name" value="LDLa"/>
    <property type="match status" value="6"/>
</dbReference>
<dbReference type="PROSITE" id="PS00010">
    <property type="entry name" value="ASX_HYDROXYL"/>
    <property type="match status" value="1"/>
</dbReference>
<dbReference type="PROSITE" id="PS50068">
    <property type="entry name" value="LDLRA_2"/>
    <property type="match status" value="6"/>
</dbReference>
<evidence type="ECO:0000256" key="17">
    <source>
        <dbReference type="SAM" id="MobiDB-lite"/>
    </source>
</evidence>
<dbReference type="InterPro" id="IPR002172">
    <property type="entry name" value="LDrepeatLR_classA_rpt"/>
</dbReference>
<dbReference type="SMART" id="SM00192">
    <property type="entry name" value="LDLa"/>
    <property type="match status" value="6"/>
</dbReference>
<keyword evidence="11 15" id="KW-1015">Disulfide bond</keyword>
<keyword evidence="13" id="KW-0325">Glycoprotein</keyword>
<dbReference type="SUPFAM" id="SSF63825">
    <property type="entry name" value="YWTD domain"/>
    <property type="match status" value="1"/>
</dbReference>
<dbReference type="FunFam" id="2.120.10.30:FF:000008">
    <property type="entry name" value="Low-density lipoprotein receptor-related protein 4"/>
    <property type="match status" value="1"/>
</dbReference>
<dbReference type="PANTHER" id="PTHR22722:SF14">
    <property type="entry name" value="MEGALIN, ISOFORM A"/>
    <property type="match status" value="1"/>
</dbReference>
<feature type="disulfide bond" evidence="15">
    <location>
        <begin position="359"/>
        <end position="374"/>
    </location>
</feature>
<dbReference type="FunFam" id="4.10.400.10:FF:000045">
    <property type="entry name" value="Low-density lipoprotein receptor-related protein 2"/>
    <property type="match status" value="1"/>
</dbReference>
<dbReference type="FunFam" id="4.10.400.10:FF:000001">
    <property type="entry name" value="Low-density lipoprotein receptor-related protein 1"/>
    <property type="match status" value="1"/>
</dbReference>
<reference evidence="22" key="1">
    <citation type="submission" date="2025-08" db="UniProtKB">
        <authorList>
            <consortium name="RefSeq"/>
        </authorList>
    </citation>
    <scope>IDENTIFICATION</scope>
    <source>
        <tissue evidence="22">Whole organism</tissue>
    </source>
</reference>
<dbReference type="InterPro" id="IPR000152">
    <property type="entry name" value="EGF-type_Asp/Asn_hydroxyl_site"/>
</dbReference>
<dbReference type="Proteomes" id="UP000504606">
    <property type="component" value="Unplaced"/>
</dbReference>
<evidence type="ECO:0000259" key="20">
    <source>
        <dbReference type="PROSITE" id="PS50026"/>
    </source>
</evidence>
<comment type="caution">
    <text evidence="14">Lacks conserved residue(s) required for the propagation of feature annotation.</text>
</comment>
<dbReference type="InterPro" id="IPR001881">
    <property type="entry name" value="EGF-like_Ca-bd_dom"/>
</dbReference>
<dbReference type="SMART" id="SM00179">
    <property type="entry name" value="EGF_CA"/>
    <property type="match status" value="2"/>
</dbReference>
<evidence type="ECO:0000256" key="4">
    <source>
        <dbReference type="ARBA" id="ARBA00022583"/>
    </source>
</evidence>
<organism evidence="21 22">
    <name type="scientific">Frankliniella occidentalis</name>
    <name type="common">Western flower thrips</name>
    <name type="synonym">Euthrips occidentalis</name>
    <dbReference type="NCBI Taxonomy" id="133901"/>
    <lineage>
        <taxon>Eukaryota</taxon>
        <taxon>Metazoa</taxon>
        <taxon>Ecdysozoa</taxon>
        <taxon>Arthropoda</taxon>
        <taxon>Hexapoda</taxon>
        <taxon>Insecta</taxon>
        <taxon>Pterygota</taxon>
        <taxon>Neoptera</taxon>
        <taxon>Paraneoptera</taxon>
        <taxon>Thysanoptera</taxon>
        <taxon>Terebrantia</taxon>
        <taxon>Thripoidea</taxon>
        <taxon>Thripidae</taxon>
        <taxon>Frankliniella</taxon>
    </lineage>
</organism>
<dbReference type="PROSITE" id="PS51120">
    <property type="entry name" value="LDLRB"/>
    <property type="match status" value="4"/>
</dbReference>
<evidence type="ECO:0000256" key="7">
    <source>
        <dbReference type="ARBA" id="ARBA00022737"/>
    </source>
</evidence>
<keyword evidence="9 18" id="KW-1133">Transmembrane helix</keyword>
<feature type="disulfide bond" evidence="15">
    <location>
        <begin position="389"/>
        <end position="407"/>
    </location>
</feature>
<keyword evidence="22" id="KW-0449">Lipoprotein</keyword>
<feature type="disulfide bond" evidence="15">
    <location>
        <begin position="272"/>
        <end position="287"/>
    </location>
</feature>
<evidence type="ECO:0000256" key="2">
    <source>
        <dbReference type="ARBA" id="ARBA00022475"/>
    </source>
</evidence>
<dbReference type="FunFam" id="4.10.400.10:FF:000004">
    <property type="entry name" value="Low-density lipoprotein receptor-related protein 1"/>
    <property type="match status" value="1"/>
</dbReference>
<feature type="signal peptide" evidence="19">
    <location>
        <begin position="1"/>
        <end position="22"/>
    </location>
</feature>
<evidence type="ECO:0000256" key="18">
    <source>
        <dbReference type="SAM" id="Phobius"/>
    </source>
</evidence>
<dbReference type="InterPro" id="IPR023415">
    <property type="entry name" value="LDLR_class-A_CS"/>
</dbReference>
<evidence type="ECO:0000256" key="9">
    <source>
        <dbReference type="ARBA" id="ARBA00022989"/>
    </source>
</evidence>
<gene>
    <name evidence="22" type="primary">LOC113212605</name>
</gene>
<dbReference type="PROSITE" id="PS01187">
    <property type="entry name" value="EGF_CA"/>
    <property type="match status" value="1"/>
</dbReference>
<dbReference type="InterPro" id="IPR009030">
    <property type="entry name" value="Growth_fac_rcpt_cys_sf"/>
</dbReference>
<dbReference type="AlphaFoldDB" id="A0A9C6XBY6"/>
<feature type="domain" description="EGF-like" evidence="20">
    <location>
        <begin position="419"/>
        <end position="458"/>
    </location>
</feature>
<dbReference type="Pfam" id="PF07645">
    <property type="entry name" value="EGF_CA"/>
    <property type="match status" value="1"/>
</dbReference>
<keyword evidence="12 22" id="KW-0675">Receptor</keyword>
<dbReference type="Pfam" id="PF00057">
    <property type="entry name" value="Ldl_recept_a"/>
    <property type="match status" value="6"/>
</dbReference>
<feature type="region of interest" description="Disordered" evidence="17">
    <location>
        <begin position="69"/>
        <end position="164"/>
    </location>
</feature>
<comment type="subcellular location">
    <subcellularLocation>
        <location evidence="1">Cell membrane</location>
        <topology evidence="1">Single-pass type I membrane protein</topology>
    </subcellularLocation>
</comment>
<dbReference type="SUPFAM" id="SSF57184">
    <property type="entry name" value="Growth factor receptor domain"/>
    <property type="match status" value="1"/>
</dbReference>
<dbReference type="GO" id="GO:0016324">
    <property type="term" value="C:apical plasma membrane"/>
    <property type="evidence" value="ECO:0007669"/>
    <property type="project" value="TreeGrafter"/>
</dbReference>
<keyword evidence="3 14" id="KW-0245">EGF-like domain</keyword>
<evidence type="ECO:0000256" key="16">
    <source>
        <dbReference type="PROSITE-ProRule" id="PRU00461"/>
    </source>
</evidence>
<dbReference type="FunFam" id="2.10.25.10:FF:000009">
    <property type="entry name" value="Low-density lipoprotein receptor isoform 1"/>
    <property type="match status" value="1"/>
</dbReference>
<keyword evidence="6 19" id="KW-0732">Signal</keyword>
<feature type="disulfide bond" evidence="15">
    <location>
        <begin position="221"/>
        <end position="239"/>
    </location>
</feature>
<dbReference type="GO" id="GO:0042562">
    <property type="term" value="F:hormone binding"/>
    <property type="evidence" value="ECO:0007669"/>
    <property type="project" value="TreeGrafter"/>
</dbReference>
<keyword evidence="7" id="KW-0677">Repeat</keyword>
<dbReference type="GO" id="GO:0030001">
    <property type="term" value="P:metal ion transport"/>
    <property type="evidence" value="ECO:0007669"/>
    <property type="project" value="UniProtKB-ARBA"/>
</dbReference>
<feature type="compositionally biased region" description="Polar residues" evidence="17">
    <location>
        <begin position="143"/>
        <end position="159"/>
    </location>
</feature>
<feature type="transmembrane region" description="Helical" evidence="18">
    <location>
        <begin position="835"/>
        <end position="860"/>
    </location>
</feature>
<keyword evidence="2" id="KW-1003">Cell membrane</keyword>
<feature type="disulfide bond" evidence="15">
    <location>
        <begin position="340"/>
        <end position="352"/>
    </location>
</feature>
<dbReference type="PROSITE" id="PS50026">
    <property type="entry name" value="EGF_3"/>
    <property type="match status" value="1"/>
</dbReference>
<keyword evidence="5 18" id="KW-0812">Transmembrane</keyword>
<dbReference type="GO" id="GO:0043235">
    <property type="term" value="C:receptor complex"/>
    <property type="evidence" value="ECO:0007669"/>
    <property type="project" value="TreeGrafter"/>
</dbReference>
<dbReference type="Pfam" id="PF00058">
    <property type="entry name" value="Ldl_recept_b"/>
    <property type="match status" value="5"/>
</dbReference>
<dbReference type="PROSITE" id="PS01186">
    <property type="entry name" value="EGF_2"/>
    <property type="match status" value="1"/>
</dbReference>
<evidence type="ECO:0000256" key="3">
    <source>
        <dbReference type="ARBA" id="ARBA00022536"/>
    </source>
</evidence>
<dbReference type="InterPro" id="IPR018097">
    <property type="entry name" value="EGF_Ca-bd_CS"/>
</dbReference>
<dbReference type="PROSITE" id="PS01209">
    <property type="entry name" value="LDLRA_1"/>
    <property type="match status" value="2"/>
</dbReference>
<feature type="repeat" description="LDL-receptor class B" evidence="16">
    <location>
        <begin position="676"/>
        <end position="720"/>
    </location>
</feature>
<evidence type="ECO:0000256" key="1">
    <source>
        <dbReference type="ARBA" id="ARBA00004251"/>
    </source>
</evidence>
<dbReference type="Gene3D" id="4.10.400.10">
    <property type="entry name" value="Low-density Lipoprotein Receptor"/>
    <property type="match status" value="6"/>
</dbReference>
<keyword evidence="8" id="KW-0106">Calcium</keyword>
<feature type="chain" id="PRO_5039191297" evidence="19">
    <location>
        <begin position="23"/>
        <end position="948"/>
    </location>
</feature>
<feature type="disulfide bond" evidence="15">
    <location>
        <begin position="233"/>
        <end position="248"/>
    </location>
</feature>
<dbReference type="InterPro" id="IPR051221">
    <property type="entry name" value="LDLR-related"/>
</dbReference>
<keyword evidence="21" id="KW-1185">Reference proteome</keyword>
<feature type="disulfide bond" evidence="15">
    <location>
        <begin position="260"/>
        <end position="278"/>
    </location>
</feature>
<dbReference type="SMART" id="SM00135">
    <property type="entry name" value="LY"/>
    <property type="match status" value="5"/>
</dbReference>
<dbReference type="GeneID" id="113212605"/>
<dbReference type="SMART" id="SM00181">
    <property type="entry name" value="EGF"/>
    <property type="match status" value="3"/>
</dbReference>
<evidence type="ECO:0000256" key="13">
    <source>
        <dbReference type="ARBA" id="ARBA00023180"/>
    </source>
</evidence>
<evidence type="ECO:0000256" key="19">
    <source>
        <dbReference type="SAM" id="SignalP"/>
    </source>
</evidence>
<evidence type="ECO:0000256" key="8">
    <source>
        <dbReference type="ARBA" id="ARBA00022837"/>
    </source>
</evidence>
<proteinExistence type="predicted"/>
<dbReference type="Gene3D" id="2.120.10.30">
    <property type="entry name" value="TolB, C-terminal domain"/>
    <property type="match status" value="1"/>
</dbReference>
<feature type="repeat" description="LDL-receptor class B" evidence="16">
    <location>
        <begin position="545"/>
        <end position="588"/>
    </location>
</feature>
<evidence type="ECO:0000256" key="11">
    <source>
        <dbReference type="ARBA" id="ARBA00023157"/>
    </source>
</evidence>
<feature type="repeat" description="LDL-receptor class B" evidence="16">
    <location>
        <begin position="589"/>
        <end position="631"/>
    </location>
</feature>
<evidence type="ECO:0000256" key="5">
    <source>
        <dbReference type="ARBA" id="ARBA00022692"/>
    </source>
</evidence>
<dbReference type="Pfam" id="PF14670">
    <property type="entry name" value="FXa_inhibition"/>
    <property type="match status" value="2"/>
</dbReference>
<keyword evidence="4" id="KW-0254">Endocytosis</keyword>
<evidence type="ECO:0000256" key="6">
    <source>
        <dbReference type="ARBA" id="ARBA00022729"/>
    </source>
</evidence>
<evidence type="ECO:0000256" key="14">
    <source>
        <dbReference type="PROSITE-ProRule" id="PRU00076"/>
    </source>
</evidence>
<accession>A0A9C6XBY6</accession>